<dbReference type="AlphaFoldDB" id="A0A815JS18"/>
<evidence type="ECO:0000256" key="1">
    <source>
        <dbReference type="SAM" id="Phobius"/>
    </source>
</evidence>
<comment type="caution">
    <text evidence="3">The sequence shown here is derived from an EMBL/GenBank/DDBJ whole genome shotgun (WGS) entry which is preliminary data.</text>
</comment>
<dbReference type="EMBL" id="CAJNOO010003742">
    <property type="protein sequence ID" value="CAF1352749.1"/>
    <property type="molecule type" value="Genomic_DNA"/>
</dbReference>
<keyword evidence="1" id="KW-0472">Membrane</keyword>
<dbReference type="Proteomes" id="UP000663882">
    <property type="component" value="Unassembled WGS sequence"/>
</dbReference>
<evidence type="ECO:0000313" key="4">
    <source>
        <dbReference type="Proteomes" id="UP000663889"/>
    </source>
</evidence>
<dbReference type="EMBL" id="CAJNOU010003301">
    <property type="protein sequence ID" value="CAF1383148.1"/>
    <property type="molecule type" value="Genomic_DNA"/>
</dbReference>
<keyword evidence="1" id="KW-0812">Transmembrane</keyword>
<gene>
    <name evidence="2" type="ORF">RFH988_LOCUS32390</name>
    <name evidence="3" type="ORF">SEV965_LOCUS30520</name>
</gene>
<dbReference type="OrthoDB" id="10065652at2759"/>
<accession>A0A815JS18</accession>
<sequence length="263" mass="29945">MTDLDRNSVGNCRLTLKDGLQFISSLLLPLMLGVFTVIITLEQQRISQEQRAQDLAELRLQREEDMNNSMLQRALDKQIAKEQREQDELRRVQDLNISESKRAHDDELAEKQRDLLEKQKLHELAIETQRHQDALLVAYMNEVGTLLEKNNGCLSANPLTATLVRVKTLTLARQIDSTRNTQVVQFLYEAGQLTNGQHPLDLHGAEFNGIDLKVAVQSRQQLLQPAFVPPFGTIQLVLSIVFESNTSRCSDIDLSVQHRLQQN</sequence>
<protein>
    <submittedName>
        <fullName evidence="3">Uncharacterized protein</fullName>
    </submittedName>
</protein>
<evidence type="ECO:0000313" key="2">
    <source>
        <dbReference type="EMBL" id="CAF1352749.1"/>
    </source>
</evidence>
<name>A0A815JS18_9BILA</name>
<proteinExistence type="predicted"/>
<reference evidence="3" key="1">
    <citation type="submission" date="2021-02" db="EMBL/GenBank/DDBJ databases">
        <authorList>
            <person name="Nowell W R."/>
        </authorList>
    </citation>
    <scope>NUCLEOTIDE SEQUENCE</scope>
</reference>
<dbReference type="Proteomes" id="UP000663889">
    <property type="component" value="Unassembled WGS sequence"/>
</dbReference>
<keyword evidence="1" id="KW-1133">Transmembrane helix</keyword>
<feature type="transmembrane region" description="Helical" evidence="1">
    <location>
        <begin position="20"/>
        <end position="41"/>
    </location>
</feature>
<organism evidence="3 4">
    <name type="scientific">Rotaria sordida</name>
    <dbReference type="NCBI Taxonomy" id="392033"/>
    <lineage>
        <taxon>Eukaryota</taxon>
        <taxon>Metazoa</taxon>
        <taxon>Spiralia</taxon>
        <taxon>Gnathifera</taxon>
        <taxon>Rotifera</taxon>
        <taxon>Eurotatoria</taxon>
        <taxon>Bdelloidea</taxon>
        <taxon>Philodinida</taxon>
        <taxon>Philodinidae</taxon>
        <taxon>Rotaria</taxon>
    </lineage>
</organism>
<evidence type="ECO:0000313" key="3">
    <source>
        <dbReference type="EMBL" id="CAF1383148.1"/>
    </source>
</evidence>